<proteinExistence type="predicted"/>
<evidence type="ECO:0000313" key="2">
    <source>
        <dbReference type="Proteomes" id="UP000499080"/>
    </source>
</evidence>
<organism evidence="1 2">
    <name type="scientific">Araneus ventricosus</name>
    <name type="common">Orbweaver spider</name>
    <name type="synonym">Epeira ventricosa</name>
    <dbReference type="NCBI Taxonomy" id="182803"/>
    <lineage>
        <taxon>Eukaryota</taxon>
        <taxon>Metazoa</taxon>
        <taxon>Ecdysozoa</taxon>
        <taxon>Arthropoda</taxon>
        <taxon>Chelicerata</taxon>
        <taxon>Arachnida</taxon>
        <taxon>Araneae</taxon>
        <taxon>Araneomorphae</taxon>
        <taxon>Entelegynae</taxon>
        <taxon>Araneoidea</taxon>
        <taxon>Araneidae</taxon>
        <taxon>Araneus</taxon>
    </lineage>
</organism>
<reference evidence="1 2" key="1">
    <citation type="journal article" date="2019" name="Sci. Rep.">
        <title>Orb-weaving spider Araneus ventricosus genome elucidates the spidroin gene catalogue.</title>
        <authorList>
            <person name="Kono N."/>
            <person name="Nakamura H."/>
            <person name="Ohtoshi R."/>
            <person name="Moran D.A.P."/>
            <person name="Shinohara A."/>
            <person name="Yoshida Y."/>
            <person name="Fujiwara M."/>
            <person name="Mori M."/>
            <person name="Tomita M."/>
            <person name="Arakawa K."/>
        </authorList>
    </citation>
    <scope>NUCLEOTIDE SEQUENCE [LARGE SCALE GENOMIC DNA]</scope>
</reference>
<accession>A0A4Y2B5U0</accession>
<sequence length="88" mass="10351">MVGKRDLQSFLMDTKPMPLDHGDKMNVLQNARIMALSLLGTEIWRFFWRRQVLSDSYIYTRYSNKSVSLFGVLFAVPADKLMDTVRYR</sequence>
<dbReference type="AlphaFoldDB" id="A0A4Y2B5U0"/>
<protein>
    <submittedName>
        <fullName evidence="1">Uncharacterized protein</fullName>
    </submittedName>
</protein>
<keyword evidence="2" id="KW-1185">Reference proteome</keyword>
<dbReference type="Proteomes" id="UP000499080">
    <property type="component" value="Unassembled WGS sequence"/>
</dbReference>
<gene>
    <name evidence="1" type="ORF">AVEN_165177_1</name>
</gene>
<dbReference type="EMBL" id="BGPR01000054">
    <property type="protein sequence ID" value="GBL87570.1"/>
    <property type="molecule type" value="Genomic_DNA"/>
</dbReference>
<evidence type="ECO:0000313" key="1">
    <source>
        <dbReference type="EMBL" id="GBL87570.1"/>
    </source>
</evidence>
<name>A0A4Y2B5U0_ARAVE</name>
<comment type="caution">
    <text evidence="1">The sequence shown here is derived from an EMBL/GenBank/DDBJ whole genome shotgun (WGS) entry which is preliminary data.</text>
</comment>